<evidence type="ECO:0000256" key="7">
    <source>
        <dbReference type="ARBA" id="ARBA00023136"/>
    </source>
</evidence>
<dbReference type="GO" id="GO:0005886">
    <property type="term" value="C:plasma membrane"/>
    <property type="evidence" value="ECO:0007669"/>
    <property type="project" value="UniProtKB-SubCell"/>
</dbReference>
<dbReference type="Pfam" id="PF03023">
    <property type="entry name" value="MurJ"/>
    <property type="match status" value="1"/>
</dbReference>
<evidence type="ECO:0000256" key="1">
    <source>
        <dbReference type="ARBA" id="ARBA00004651"/>
    </source>
</evidence>
<keyword evidence="6 8" id="KW-1133">Transmembrane helix</keyword>
<protein>
    <recommendedName>
        <fullName evidence="8">Probable lipid II flippase MurJ</fullName>
    </recommendedName>
</protein>
<evidence type="ECO:0000256" key="5">
    <source>
        <dbReference type="ARBA" id="ARBA00022984"/>
    </source>
</evidence>
<feature type="transmembrane region" description="Helical" evidence="8">
    <location>
        <begin position="358"/>
        <end position="383"/>
    </location>
</feature>
<feature type="transmembrane region" description="Helical" evidence="8">
    <location>
        <begin position="454"/>
        <end position="476"/>
    </location>
</feature>
<evidence type="ECO:0000256" key="2">
    <source>
        <dbReference type="ARBA" id="ARBA00022475"/>
    </source>
</evidence>
<dbReference type="GO" id="GO:0009252">
    <property type="term" value="P:peptidoglycan biosynthetic process"/>
    <property type="evidence" value="ECO:0007669"/>
    <property type="project" value="UniProtKB-UniRule"/>
</dbReference>
<keyword evidence="4 8" id="KW-0133">Cell shape</keyword>
<feature type="transmembrane region" description="Helical" evidence="8">
    <location>
        <begin position="395"/>
        <end position="415"/>
    </location>
</feature>
<evidence type="ECO:0000256" key="4">
    <source>
        <dbReference type="ARBA" id="ARBA00022960"/>
    </source>
</evidence>
<dbReference type="EMBL" id="LRQE01000002">
    <property type="protein sequence ID" value="KXA31784.1"/>
    <property type="molecule type" value="Genomic_DNA"/>
</dbReference>
<keyword evidence="5 8" id="KW-0573">Peptidoglycan synthesis</keyword>
<feature type="transmembrane region" description="Helical" evidence="8">
    <location>
        <begin position="21"/>
        <end position="41"/>
    </location>
</feature>
<proteinExistence type="inferred from homology"/>
<evidence type="ECO:0000313" key="11">
    <source>
        <dbReference type="Proteomes" id="UP000070174"/>
    </source>
</evidence>
<dbReference type="HAMAP" id="MF_02078">
    <property type="entry name" value="MurJ_MviN"/>
    <property type="match status" value="1"/>
</dbReference>
<dbReference type="InterPro" id="IPR004268">
    <property type="entry name" value="MurJ"/>
</dbReference>
<dbReference type="UniPathway" id="UPA00219"/>
<feature type="transmembrane region" description="Helical" evidence="8">
    <location>
        <begin position="61"/>
        <end position="83"/>
    </location>
</feature>
<feature type="transmembrane region" description="Helical" evidence="8">
    <location>
        <begin position="172"/>
        <end position="192"/>
    </location>
</feature>
<evidence type="ECO:0000256" key="9">
    <source>
        <dbReference type="PIRNR" id="PIRNR002869"/>
    </source>
</evidence>
<accession>A0A133PSI3</accession>
<evidence type="ECO:0000256" key="3">
    <source>
        <dbReference type="ARBA" id="ARBA00022692"/>
    </source>
</evidence>
<dbReference type="GO" id="GO:0015648">
    <property type="term" value="F:lipid-linked peptidoglycan transporter activity"/>
    <property type="evidence" value="ECO:0007669"/>
    <property type="project" value="UniProtKB-UniRule"/>
</dbReference>
<sequence length="543" mass="58654">MIRLTKEILNLENKSSAGSRIAKSTLAITGFLLVGKVFGFFRESLTAYVFGASKEMDAFSLAQAATAMIASFVTQAIATTYIPSAQKAENDHGPSRKNYFTNNLLMVTSLVSFVLIILGILFPNQIALLSASQADPETYAIVVKLIQVGMPVVLFSSWVGVMEGYLQHGGKFAATGAIAIPLNLTYIVYLALFSHHVGIIGLTIASVLGILAQFIFLLPNAMKIGYRPRLVADFQDKYVREAIVLALPVFVSVSVNDINTIVNRNLASGMGQGAASILYYSNKMNTMIIGIFITAITAIVFPILTRTLGSGDMKLGKKVMNASVKTVLFITVPATVGLIILARPIIEIAFVRGSFTAANGVAATSTLRCYSLSLISISVINVLNRIYYSIGDTKTPFYVGVTNVVINVGLNLLVARHFGTNGLAASVSIATTIAVFISFILLKKKIGNLGTRSYIKALIKTVMASLVMGAITLAYFPYEKLIMALTSGGVQTLSRLVFLMLVVFIAALVYVFCLYKLGVREVRDVVSIVREKIENRKPKSIEN</sequence>
<dbReference type="PANTHER" id="PTHR47019">
    <property type="entry name" value="LIPID II FLIPPASE MURJ"/>
    <property type="match status" value="1"/>
</dbReference>
<dbReference type="GO" id="GO:0034204">
    <property type="term" value="P:lipid translocation"/>
    <property type="evidence" value="ECO:0007669"/>
    <property type="project" value="TreeGrafter"/>
</dbReference>
<feature type="transmembrane region" description="Helical" evidence="8">
    <location>
        <begin position="326"/>
        <end position="346"/>
    </location>
</feature>
<dbReference type="InterPro" id="IPR051050">
    <property type="entry name" value="Lipid_II_flippase_MurJ/MviN"/>
</dbReference>
<dbReference type="CDD" id="cd13123">
    <property type="entry name" value="MATE_MurJ_like"/>
    <property type="match status" value="1"/>
</dbReference>
<dbReference type="GO" id="GO:0071555">
    <property type="term" value="P:cell wall organization"/>
    <property type="evidence" value="ECO:0007669"/>
    <property type="project" value="UniProtKB-UniRule"/>
</dbReference>
<comment type="caution">
    <text evidence="10">The sequence shown here is derived from an EMBL/GenBank/DDBJ whole genome shotgun (WGS) entry which is preliminary data.</text>
</comment>
<keyword evidence="8 9" id="KW-0961">Cell wall biogenesis/degradation</keyword>
<keyword evidence="2 8" id="KW-1003">Cell membrane</keyword>
<gene>
    <name evidence="8" type="primary">murJ</name>
    <name evidence="10" type="ORF">HMPREF3229_00034</name>
</gene>
<dbReference type="GO" id="GO:0008360">
    <property type="term" value="P:regulation of cell shape"/>
    <property type="evidence" value="ECO:0007669"/>
    <property type="project" value="UniProtKB-UniRule"/>
</dbReference>
<feature type="transmembrane region" description="Helical" evidence="8">
    <location>
        <begin position="238"/>
        <end position="255"/>
    </location>
</feature>
<dbReference type="PATRIC" id="fig|54005.3.peg.34"/>
<reference evidence="10 11" key="1">
    <citation type="submission" date="2016-01" db="EMBL/GenBank/DDBJ databases">
        <authorList>
            <person name="Oliw E.H."/>
        </authorList>
    </citation>
    <scope>NUCLEOTIDE SEQUENCE [LARGE SCALE GENOMIC DNA]</scope>
    <source>
        <strain evidence="10 11">CMW7756A</strain>
    </source>
</reference>
<evidence type="ECO:0000313" key="10">
    <source>
        <dbReference type="EMBL" id="KXA31784.1"/>
    </source>
</evidence>
<feature type="transmembrane region" description="Helical" evidence="8">
    <location>
        <begin position="104"/>
        <end position="126"/>
    </location>
</feature>
<keyword evidence="8 9" id="KW-0813">Transport</keyword>
<evidence type="ECO:0000256" key="6">
    <source>
        <dbReference type="ARBA" id="ARBA00022989"/>
    </source>
</evidence>
<feature type="transmembrane region" description="Helical" evidence="8">
    <location>
        <begin position="496"/>
        <end position="515"/>
    </location>
</feature>
<comment type="subcellular location">
    <subcellularLocation>
        <location evidence="1 8">Cell membrane</location>
        <topology evidence="1 8">Multi-pass membrane protein</topology>
    </subcellularLocation>
</comment>
<dbReference type="PRINTS" id="PR01806">
    <property type="entry name" value="VIRFACTRMVIN"/>
</dbReference>
<dbReference type="PANTHER" id="PTHR47019:SF1">
    <property type="entry name" value="LIPID II FLIPPASE MURJ"/>
    <property type="match status" value="1"/>
</dbReference>
<feature type="transmembrane region" description="Helical" evidence="8">
    <location>
        <begin position="138"/>
        <end position="160"/>
    </location>
</feature>
<dbReference type="PIRSF" id="PIRSF002869">
    <property type="entry name" value="MviN"/>
    <property type="match status" value="1"/>
</dbReference>
<comment type="pathway">
    <text evidence="8">Cell wall biogenesis; peptidoglycan biosynthesis.</text>
</comment>
<evidence type="ECO:0000256" key="8">
    <source>
        <dbReference type="HAMAP-Rule" id="MF_02078"/>
    </source>
</evidence>
<dbReference type="AlphaFoldDB" id="A0A133PSI3"/>
<keyword evidence="3 8" id="KW-0812">Transmembrane</keyword>
<organism evidence="10">
    <name type="scientific">Peptoniphilus harei</name>
    <dbReference type="NCBI Taxonomy" id="54005"/>
    <lineage>
        <taxon>Bacteria</taxon>
        <taxon>Bacillati</taxon>
        <taxon>Bacillota</taxon>
        <taxon>Tissierellia</taxon>
        <taxon>Tissierellales</taxon>
        <taxon>Peptoniphilaceae</taxon>
        <taxon>Peptoniphilus</taxon>
    </lineage>
</organism>
<comment type="similarity">
    <text evidence="8 9">Belongs to the MurJ/MviN family.</text>
</comment>
<name>A0A133PSI3_9FIRM</name>
<feature type="transmembrane region" description="Helical" evidence="8">
    <location>
        <begin position="421"/>
        <end position="442"/>
    </location>
</feature>
<keyword evidence="7 8" id="KW-0472">Membrane</keyword>
<feature type="transmembrane region" description="Helical" evidence="8">
    <location>
        <begin position="198"/>
        <end position="218"/>
    </location>
</feature>
<comment type="function">
    <text evidence="8 9">Involved in peptidoglycan biosynthesis. Transports lipid-linked peptidoglycan precursors from the inner to the outer leaflet of the cytoplasmic membrane.</text>
</comment>
<dbReference type="NCBIfam" id="TIGR01695">
    <property type="entry name" value="murJ_mviN"/>
    <property type="match status" value="1"/>
</dbReference>
<dbReference type="Proteomes" id="UP000070174">
    <property type="component" value="Unassembled WGS sequence"/>
</dbReference>
<feature type="transmembrane region" description="Helical" evidence="8">
    <location>
        <begin position="287"/>
        <end position="305"/>
    </location>
</feature>